<protein>
    <submittedName>
        <fullName evidence="1">Cell division protein ZapA</fullName>
    </submittedName>
</protein>
<dbReference type="InterPro" id="IPR007838">
    <property type="entry name" value="Cell_div_ZapA-like"/>
</dbReference>
<keyword evidence="1" id="KW-0132">Cell division</keyword>
<keyword evidence="2" id="KW-1185">Reference proteome</keyword>
<keyword evidence="1" id="KW-0131">Cell cycle</keyword>
<evidence type="ECO:0000313" key="2">
    <source>
        <dbReference type="Proteomes" id="UP000288227"/>
    </source>
</evidence>
<dbReference type="Proteomes" id="UP000288227">
    <property type="component" value="Unassembled WGS sequence"/>
</dbReference>
<sequence>MYSVFEPIIVSVLMEDLSIKIKIADREYPMKVKRHDEERVRTAGRLINEKLKTYKEQFGIDDKQDLLAMVAFDCLVDKMTVEESHQEIDQTVFEKVHQLNQLVSQSIL</sequence>
<evidence type="ECO:0000313" key="1">
    <source>
        <dbReference type="EMBL" id="GCC51884.1"/>
    </source>
</evidence>
<gene>
    <name evidence="1" type="ORF">SanaruYs_21130</name>
</gene>
<dbReference type="InterPro" id="IPR036192">
    <property type="entry name" value="Cell_div_ZapA-like_sf"/>
</dbReference>
<name>A0A401UAL2_9BACT</name>
<reference evidence="1 2" key="1">
    <citation type="submission" date="2018-11" db="EMBL/GenBank/DDBJ databases">
        <title>Chryseotalea sanarue gen. nov., sp., nov., a member of the family Cytophagaceae, isolated from a brackish lake in Hamamatsu Japan.</title>
        <authorList>
            <person name="Maejima Y."/>
            <person name="Iino T."/>
            <person name="Muraguchi Y."/>
            <person name="Fukuda K."/>
            <person name="Ohkuma M."/>
            <person name="Moriuchi R."/>
            <person name="Dohra H."/>
            <person name="Kimbara K."/>
            <person name="Shintani M."/>
        </authorList>
    </citation>
    <scope>NUCLEOTIDE SEQUENCE [LARGE SCALE GENOMIC DNA]</scope>
    <source>
        <strain evidence="1 2">Ys</strain>
    </source>
</reference>
<dbReference type="AlphaFoldDB" id="A0A401UAL2"/>
<organism evidence="1 2">
    <name type="scientific">Chryseotalea sanaruensis</name>
    <dbReference type="NCBI Taxonomy" id="2482724"/>
    <lineage>
        <taxon>Bacteria</taxon>
        <taxon>Pseudomonadati</taxon>
        <taxon>Bacteroidota</taxon>
        <taxon>Cytophagia</taxon>
        <taxon>Cytophagales</taxon>
        <taxon>Chryseotaleaceae</taxon>
        <taxon>Chryseotalea</taxon>
    </lineage>
</organism>
<accession>A0A401UAL2</accession>
<dbReference type="Pfam" id="PF05164">
    <property type="entry name" value="ZapA"/>
    <property type="match status" value="1"/>
</dbReference>
<comment type="caution">
    <text evidence="1">The sequence shown here is derived from an EMBL/GenBank/DDBJ whole genome shotgun (WGS) entry which is preliminary data.</text>
</comment>
<dbReference type="EMBL" id="BHXQ01000003">
    <property type="protein sequence ID" value="GCC51884.1"/>
    <property type="molecule type" value="Genomic_DNA"/>
</dbReference>
<dbReference type="SUPFAM" id="SSF102829">
    <property type="entry name" value="Cell division protein ZapA-like"/>
    <property type="match status" value="1"/>
</dbReference>
<dbReference type="GO" id="GO:0051301">
    <property type="term" value="P:cell division"/>
    <property type="evidence" value="ECO:0007669"/>
    <property type="project" value="UniProtKB-KW"/>
</dbReference>
<proteinExistence type="predicted"/>